<gene>
    <name evidence="1" type="ORF">Afe05nite_87170</name>
</gene>
<sequence length="88" mass="9661">MPEPHTFGFKATYTPGYYDGEEQGWKVSLPHQCDSWAITADSDYDSPVPKAEAVARLSQFIAEAQGVLEQIRATPDSPASEIQFGRGL</sequence>
<dbReference type="EMBL" id="BOMM01000105">
    <property type="protein sequence ID" value="GIE16877.1"/>
    <property type="molecule type" value="Genomic_DNA"/>
</dbReference>
<reference evidence="1" key="1">
    <citation type="submission" date="2021-01" db="EMBL/GenBank/DDBJ databases">
        <title>Whole genome shotgun sequence of Actinoplanes ferrugineus NBRC 15555.</title>
        <authorList>
            <person name="Komaki H."/>
            <person name="Tamura T."/>
        </authorList>
    </citation>
    <scope>NUCLEOTIDE SEQUENCE</scope>
    <source>
        <strain evidence="1">NBRC 15555</strain>
    </source>
</reference>
<dbReference type="AlphaFoldDB" id="A0A919MR03"/>
<evidence type="ECO:0000313" key="2">
    <source>
        <dbReference type="Proteomes" id="UP000598174"/>
    </source>
</evidence>
<accession>A0A919MR03</accession>
<evidence type="ECO:0000313" key="1">
    <source>
        <dbReference type="EMBL" id="GIE16877.1"/>
    </source>
</evidence>
<name>A0A919MR03_9ACTN</name>
<protein>
    <submittedName>
        <fullName evidence="1">Uncharacterized protein</fullName>
    </submittedName>
</protein>
<dbReference type="Proteomes" id="UP000598174">
    <property type="component" value="Unassembled WGS sequence"/>
</dbReference>
<proteinExistence type="predicted"/>
<dbReference type="RefSeq" id="WP_203823201.1">
    <property type="nucleotide sequence ID" value="NZ_BAAABP010000020.1"/>
</dbReference>
<organism evidence="1 2">
    <name type="scientific">Paractinoplanes ferrugineus</name>
    <dbReference type="NCBI Taxonomy" id="113564"/>
    <lineage>
        <taxon>Bacteria</taxon>
        <taxon>Bacillati</taxon>
        <taxon>Actinomycetota</taxon>
        <taxon>Actinomycetes</taxon>
        <taxon>Micromonosporales</taxon>
        <taxon>Micromonosporaceae</taxon>
        <taxon>Paractinoplanes</taxon>
    </lineage>
</organism>
<keyword evidence="2" id="KW-1185">Reference proteome</keyword>
<comment type="caution">
    <text evidence="1">The sequence shown here is derived from an EMBL/GenBank/DDBJ whole genome shotgun (WGS) entry which is preliminary data.</text>
</comment>